<dbReference type="GO" id="GO:0016787">
    <property type="term" value="F:hydrolase activity"/>
    <property type="evidence" value="ECO:0007669"/>
    <property type="project" value="UniProtKB-KW"/>
</dbReference>
<accession>A0ABS7S9Q8</accession>
<dbReference type="RefSeq" id="WP_223404509.1">
    <property type="nucleotide sequence ID" value="NZ_JAGSHT010000007.1"/>
</dbReference>
<evidence type="ECO:0000313" key="3">
    <source>
        <dbReference type="Proteomes" id="UP000826651"/>
    </source>
</evidence>
<sequence>MPGPTIVLVHGAFADSSSWNGAIPHLRRADLSVVAVANPLRSLSGDASYVRDVLATIEGPIVLVGHSHGGSVITEAASRNPEVVALVYVAAFAPMTGESALTLSGSYPGSTLGGTLTNYPTSADGPELTIRQDLFPQQFAADVEPGLAALMAVAQRPVAESALTEGLPTDIPAWQHAPSWFVLAGDDRNIPAEAIRFMASRAEANDVREIRGASHAVAVSHPQHVAESILAAAGWAQ</sequence>
<proteinExistence type="predicted"/>
<reference evidence="2 3" key="1">
    <citation type="submission" date="2021-04" db="EMBL/GenBank/DDBJ databases">
        <title>Ruania sp. nov., isolated from sandy soil of mangrove forest.</title>
        <authorList>
            <person name="Ge X."/>
            <person name="Huang R."/>
            <person name="Liu W."/>
        </authorList>
    </citation>
    <scope>NUCLEOTIDE SEQUENCE [LARGE SCALE GENOMIC DNA]</scope>
    <source>
        <strain evidence="2 3">N2-46</strain>
    </source>
</reference>
<organism evidence="2 3">
    <name type="scientific">Occultella gossypii</name>
    <dbReference type="NCBI Taxonomy" id="2800820"/>
    <lineage>
        <taxon>Bacteria</taxon>
        <taxon>Bacillati</taxon>
        <taxon>Actinomycetota</taxon>
        <taxon>Actinomycetes</taxon>
        <taxon>Micrococcales</taxon>
        <taxon>Ruaniaceae</taxon>
        <taxon>Occultella</taxon>
    </lineage>
</organism>
<dbReference type="Proteomes" id="UP000826651">
    <property type="component" value="Unassembled WGS sequence"/>
</dbReference>
<keyword evidence="3" id="KW-1185">Reference proteome</keyword>
<dbReference type="InterPro" id="IPR052897">
    <property type="entry name" value="Sec-Metab_Biosynth_Hydrolase"/>
</dbReference>
<dbReference type="Gene3D" id="3.40.50.1820">
    <property type="entry name" value="alpha/beta hydrolase"/>
    <property type="match status" value="1"/>
</dbReference>
<dbReference type="PANTHER" id="PTHR37017:SF11">
    <property type="entry name" value="ESTERASE_LIPASE_THIOESTERASE DOMAIN-CONTAINING PROTEIN"/>
    <property type="match status" value="1"/>
</dbReference>
<dbReference type="InterPro" id="IPR000073">
    <property type="entry name" value="AB_hydrolase_1"/>
</dbReference>
<dbReference type="PANTHER" id="PTHR37017">
    <property type="entry name" value="AB HYDROLASE-1 DOMAIN-CONTAINING PROTEIN-RELATED"/>
    <property type="match status" value="1"/>
</dbReference>
<keyword evidence="2" id="KW-0378">Hydrolase</keyword>
<evidence type="ECO:0000313" key="2">
    <source>
        <dbReference type="EMBL" id="MBZ2196031.1"/>
    </source>
</evidence>
<name>A0ABS7S9Q8_9MICO</name>
<feature type="domain" description="AB hydrolase-1" evidence="1">
    <location>
        <begin position="6"/>
        <end position="225"/>
    </location>
</feature>
<evidence type="ECO:0000259" key="1">
    <source>
        <dbReference type="Pfam" id="PF12697"/>
    </source>
</evidence>
<dbReference type="EMBL" id="JAGSHT010000007">
    <property type="protein sequence ID" value="MBZ2196031.1"/>
    <property type="molecule type" value="Genomic_DNA"/>
</dbReference>
<comment type="caution">
    <text evidence="2">The sequence shown here is derived from an EMBL/GenBank/DDBJ whole genome shotgun (WGS) entry which is preliminary data.</text>
</comment>
<protein>
    <submittedName>
        <fullName evidence="2">Alpha/beta hydrolase</fullName>
    </submittedName>
</protein>
<gene>
    <name evidence="2" type="ORF">KCQ71_07690</name>
</gene>
<dbReference type="Pfam" id="PF12697">
    <property type="entry name" value="Abhydrolase_6"/>
    <property type="match status" value="1"/>
</dbReference>
<dbReference type="InterPro" id="IPR029058">
    <property type="entry name" value="AB_hydrolase_fold"/>
</dbReference>
<dbReference type="SUPFAM" id="SSF53474">
    <property type="entry name" value="alpha/beta-Hydrolases"/>
    <property type="match status" value="1"/>
</dbReference>